<name>A0ABY7SK13_9RHOB</name>
<proteinExistence type="predicted"/>
<accession>A0ABY7SK13</accession>
<dbReference type="SUPFAM" id="SSF46689">
    <property type="entry name" value="Homeodomain-like"/>
    <property type="match status" value="1"/>
</dbReference>
<reference evidence="1 2" key="1">
    <citation type="submission" date="2021-01" db="EMBL/GenBank/DDBJ databases">
        <title>Biogeographic distribution of Paracoccus.</title>
        <authorList>
            <person name="Hollensteiner J."/>
            <person name="Leineberger J."/>
            <person name="Brinkhoff T."/>
            <person name="Daniel R."/>
        </authorList>
    </citation>
    <scope>NUCLEOTIDE SEQUENCE [LARGE SCALE GENOMIC DNA]</scope>
    <source>
        <strain evidence="1 2">KCTC 22803</strain>
    </source>
</reference>
<keyword evidence="2" id="KW-1185">Reference proteome</keyword>
<evidence type="ECO:0000313" key="2">
    <source>
        <dbReference type="Proteomes" id="UP001219349"/>
    </source>
</evidence>
<evidence type="ECO:0000313" key="1">
    <source>
        <dbReference type="EMBL" id="WCR06908.1"/>
    </source>
</evidence>
<gene>
    <name evidence="1" type="ORF">JHX87_15775</name>
</gene>
<protein>
    <submittedName>
        <fullName evidence="1">Transposase</fullName>
    </submittedName>
</protein>
<dbReference type="Proteomes" id="UP001219349">
    <property type="component" value="Chromosome"/>
</dbReference>
<organism evidence="1 2">
    <name type="scientific">Paracoccus fistulariae</name>
    <dbReference type="NCBI Taxonomy" id="658446"/>
    <lineage>
        <taxon>Bacteria</taxon>
        <taxon>Pseudomonadati</taxon>
        <taxon>Pseudomonadota</taxon>
        <taxon>Alphaproteobacteria</taxon>
        <taxon>Rhodobacterales</taxon>
        <taxon>Paracoccaceae</taxon>
        <taxon>Paracoccus</taxon>
    </lineage>
</organism>
<sequence length="119" mass="13217">MTKPLSMDIRDRAMARLDEGQTVREAADALSVAPSSVVKWSQRRRAMGSAAPGKIGGHVPRKIRGEHADWLRARMVDGAFTLRGLVAELAERGLTVDYRTMWAFAHGEGLSFKKNRARQ</sequence>
<dbReference type="InterPro" id="IPR009057">
    <property type="entry name" value="Homeodomain-like_sf"/>
</dbReference>
<dbReference type="EMBL" id="CP067136">
    <property type="protein sequence ID" value="WCR06908.1"/>
    <property type="molecule type" value="Genomic_DNA"/>
</dbReference>